<evidence type="ECO:0000313" key="2">
    <source>
        <dbReference type="EMBL" id="CAI9174749.1"/>
    </source>
</evidence>
<organism evidence="2 3">
    <name type="scientific">Rangifer tarandus platyrhynchus</name>
    <name type="common">Svalbard reindeer</name>
    <dbReference type="NCBI Taxonomy" id="3082113"/>
    <lineage>
        <taxon>Eukaryota</taxon>
        <taxon>Metazoa</taxon>
        <taxon>Chordata</taxon>
        <taxon>Craniata</taxon>
        <taxon>Vertebrata</taxon>
        <taxon>Euteleostomi</taxon>
        <taxon>Mammalia</taxon>
        <taxon>Eutheria</taxon>
        <taxon>Laurasiatheria</taxon>
        <taxon>Artiodactyla</taxon>
        <taxon>Ruminantia</taxon>
        <taxon>Pecora</taxon>
        <taxon>Cervidae</taxon>
        <taxon>Odocoileinae</taxon>
        <taxon>Rangifer</taxon>
    </lineage>
</organism>
<protein>
    <submittedName>
        <fullName evidence="2">Uncharacterized protein</fullName>
    </submittedName>
</protein>
<feature type="region of interest" description="Disordered" evidence="1">
    <location>
        <begin position="136"/>
        <end position="157"/>
    </location>
</feature>
<sequence>MQFRNSRWKKELHRLRCGGRAKSMCALWRGTSHSESAPGHQPGGSLTLVPLGFMEDSLCSMTSLVTGDCTPPSGGLRLELKVLTLQSHDWVSWQSPSTISGLGPAQSLLCITAKDLCIHVIERDWDLEPGTLCPPPRELALGPMSPRATGREETKRG</sequence>
<keyword evidence="3" id="KW-1185">Reference proteome</keyword>
<accession>A0ABN8ZSN0</accession>
<dbReference type="Proteomes" id="UP001176941">
    <property type="component" value="Chromosome 4"/>
</dbReference>
<reference evidence="2" key="1">
    <citation type="submission" date="2023-04" db="EMBL/GenBank/DDBJ databases">
        <authorList>
            <consortium name="ELIXIR-Norway"/>
        </authorList>
    </citation>
    <scope>NUCLEOTIDE SEQUENCE [LARGE SCALE GENOMIC DNA]</scope>
</reference>
<dbReference type="EMBL" id="OX459940">
    <property type="protein sequence ID" value="CAI9174749.1"/>
    <property type="molecule type" value="Genomic_DNA"/>
</dbReference>
<evidence type="ECO:0000313" key="3">
    <source>
        <dbReference type="Proteomes" id="UP001176941"/>
    </source>
</evidence>
<proteinExistence type="predicted"/>
<name>A0ABN8ZSN0_RANTA</name>
<gene>
    <name evidence="2" type="ORF">MRATA1EN1_LOCUS23711</name>
</gene>
<evidence type="ECO:0000256" key="1">
    <source>
        <dbReference type="SAM" id="MobiDB-lite"/>
    </source>
</evidence>